<evidence type="ECO:0000313" key="3">
    <source>
        <dbReference type="Proteomes" id="UP000031368"/>
    </source>
</evidence>
<gene>
    <name evidence="2" type="ORF">RGR602_PB00038</name>
</gene>
<dbReference type="EMBL" id="CP006879">
    <property type="protein sequence ID" value="AJD43579.1"/>
    <property type="molecule type" value="Genomic_DNA"/>
</dbReference>
<evidence type="ECO:0000256" key="1">
    <source>
        <dbReference type="SAM" id="MobiDB-lite"/>
    </source>
</evidence>
<keyword evidence="3" id="KW-1185">Reference proteome</keyword>
<keyword evidence="2" id="KW-0614">Plasmid</keyword>
<protein>
    <submittedName>
        <fullName evidence="2">Uncharacterized protein</fullName>
    </submittedName>
</protein>
<name>A0A0B4X668_9HYPH</name>
<evidence type="ECO:0000313" key="2">
    <source>
        <dbReference type="EMBL" id="AJD43579.1"/>
    </source>
</evidence>
<accession>A0A0B4X668</accession>
<dbReference type="RefSeq" id="WP_133938049.1">
    <property type="nucleotide sequence ID" value="NZ_CP006879.1"/>
</dbReference>
<geneLocation type="plasmid" evidence="2 3">
    <name>pRgalR602b</name>
</geneLocation>
<dbReference type="KEGG" id="rga:RGR602_PB00038"/>
<feature type="region of interest" description="Disordered" evidence="1">
    <location>
        <begin position="59"/>
        <end position="86"/>
    </location>
</feature>
<proteinExistence type="predicted"/>
<organism evidence="2 3">
    <name type="scientific">Rhizobium gallicum bv. gallicum R602sp</name>
    <dbReference type="NCBI Taxonomy" id="1041138"/>
    <lineage>
        <taxon>Bacteria</taxon>
        <taxon>Pseudomonadati</taxon>
        <taxon>Pseudomonadota</taxon>
        <taxon>Alphaproteobacteria</taxon>
        <taxon>Hyphomicrobiales</taxon>
        <taxon>Rhizobiaceae</taxon>
        <taxon>Rhizobium/Agrobacterium group</taxon>
        <taxon>Rhizobium</taxon>
    </lineage>
</organism>
<feature type="compositionally biased region" description="Basic and acidic residues" evidence="1">
    <location>
        <begin position="59"/>
        <end position="72"/>
    </location>
</feature>
<dbReference type="Proteomes" id="UP000031368">
    <property type="component" value="Plasmid pRgalR602b"/>
</dbReference>
<dbReference type="AlphaFoldDB" id="A0A0B4X668"/>
<sequence length="86" mass="9539">MNSSRFTLQTTSTRKVDLKIAAALLAVLEEIEIYHQSLADFVGALIMKAGDGNSWSKSIEEHVRQKWKENSPPRKKTTKAPLAANA</sequence>
<dbReference type="HOGENOM" id="CLU_2495689_0_0_5"/>
<reference evidence="2 3" key="1">
    <citation type="submission" date="2013-11" db="EMBL/GenBank/DDBJ databases">
        <title>Complete genome sequence of Rhizobium gallicum bv. gallicum R602.</title>
        <authorList>
            <person name="Bustos P."/>
            <person name="Santamaria R.I."/>
            <person name="Lozano L."/>
            <person name="Acosta J.L."/>
            <person name="Ormeno-Orrillo E."/>
            <person name="Rogel M.A."/>
            <person name="Romero D."/>
            <person name="Cevallos M.A."/>
            <person name="Martinez-Romero E."/>
            <person name="Gonzalez V."/>
        </authorList>
    </citation>
    <scope>NUCLEOTIDE SEQUENCE [LARGE SCALE GENOMIC DNA]</scope>
    <source>
        <strain evidence="2 3">R602</strain>
        <plasmid evidence="2 3">pRgalR602b</plasmid>
    </source>
</reference>